<dbReference type="EMBL" id="JABFTX010000001">
    <property type="protein sequence ID" value="MCE8002719.1"/>
    <property type="molecule type" value="Genomic_DNA"/>
</dbReference>
<sequence>MKTPDLGGGQAQRNTGITHHTADVNGLLARLDKVKRTGQGRWVACCPAHQDKHPSLSVRETDDGTVLVKCWAGCGAADVVAAVGLSLADLFPNRPDDHHRKPLSKGQRWIPRDVLGCVAREALIALLAAEQVSKGVALHEDDIQRLAVAAGRLRAAAEGVGYEFKLSR</sequence>
<evidence type="ECO:0000313" key="2">
    <source>
        <dbReference type="EMBL" id="MCE8002719.1"/>
    </source>
</evidence>
<dbReference type="Proteomes" id="UP001320168">
    <property type="component" value="Unassembled WGS sequence"/>
</dbReference>
<proteinExistence type="predicted"/>
<accession>A0ABS9A1N0</accession>
<feature type="domain" description="Zinc finger CHC2-type" evidence="1">
    <location>
        <begin position="20"/>
        <end position="77"/>
    </location>
</feature>
<dbReference type="SUPFAM" id="SSF57783">
    <property type="entry name" value="Zinc beta-ribbon"/>
    <property type="match status" value="1"/>
</dbReference>
<keyword evidence="3" id="KW-1185">Reference proteome</keyword>
<name>A0ABS9A1N0_9GAMM</name>
<protein>
    <recommendedName>
        <fullName evidence="1">Zinc finger CHC2-type domain-containing protein</fullName>
    </recommendedName>
</protein>
<dbReference type="Gene3D" id="3.90.580.10">
    <property type="entry name" value="Zinc finger, CHC2-type domain"/>
    <property type="match status" value="1"/>
</dbReference>
<gene>
    <name evidence="2" type="ORF">HOP53_07710</name>
</gene>
<dbReference type="Pfam" id="PF01807">
    <property type="entry name" value="Zn_ribbon_DnaG"/>
    <property type="match status" value="1"/>
</dbReference>
<dbReference type="InterPro" id="IPR036977">
    <property type="entry name" value="DNA_primase_Znf_CHC2"/>
</dbReference>
<evidence type="ECO:0000259" key="1">
    <source>
        <dbReference type="Pfam" id="PF01807"/>
    </source>
</evidence>
<comment type="caution">
    <text evidence="2">The sequence shown here is derived from an EMBL/GenBank/DDBJ whole genome shotgun (WGS) entry which is preliminary data.</text>
</comment>
<evidence type="ECO:0000313" key="3">
    <source>
        <dbReference type="Proteomes" id="UP001320168"/>
    </source>
</evidence>
<dbReference type="RefSeq" id="WP_234269718.1">
    <property type="nucleotide sequence ID" value="NZ_JABFTX010000001.1"/>
</dbReference>
<reference evidence="2 3" key="1">
    <citation type="journal article" date="2021" name="Front. Microbiol.">
        <title>Aerobic Denitrification and Heterotrophic Sulfur Oxidation in the Genus Halomonas Revealed by Six Novel Species Characterizations and Genome-Based Analysis.</title>
        <authorList>
            <person name="Wang L."/>
            <person name="Shao Z."/>
        </authorList>
    </citation>
    <scope>NUCLEOTIDE SEQUENCE [LARGE SCALE GENOMIC DNA]</scope>
    <source>
        <strain evidence="2 3">MCCC 1A11081</strain>
    </source>
</reference>
<organism evidence="2 3">
    <name type="scientific">Billgrantia ethanolica</name>
    <dbReference type="NCBI Taxonomy" id="2733486"/>
    <lineage>
        <taxon>Bacteria</taxon>
        <taxon>Pseudomonadati</taxon>
        <taxon>Pseudomonadota</taxon>
        <taxon>Gammaproteobacteria</taxon>
        <taxon>Oceanospirillales</taxon>
        <taxon>Halomonadaceae</taxon>
        <taxon>Billgrantia</taxon>
    </lineage>
</organism>
<dbReference type="InterPro" id="IPR002694">
    <property type="entry name" value="Znf_CHC2"/>
</dbReference>